<name>A0A939DAX0_CLOAM</name>
<gene>
    <name evidence="1" type="ORF">JYB65_11115</name>
</gene>
<accession>A0A939DAX0</accession>
<evidence type="ECO:0000313" key="2">
    <source>
        <dbReference type="Proteomes" id="UP000664545"/>
    </source>
</evidence>
<dbReference type="Proteomes" id="UP000664545">
    <property type="component" value="Unassembled WGS sequence"/>
</dbReference>
<dbReference type="RefSeq" id="WP_206582753.1">
    <property type="nucleotide sequence ID" value="NZ_JAFJZZ010000005.1"/>
</dbReference>
<organism evidence="1 2">
    <name type="scientific">Clostridium aminobutyricum</name>
    <dbReference type="NCBI Taxonomy" id="33953"/>
    <lineage>
        <taxon>Bacteria</taxon>
        <taxon>Bacillati</taxon>
        <taxon>Bacillota</taxon>
        <taxon>Clostridia</taxon>
        <taxon>Eubacteriales</taxon>
        <taxon>Clostridiaceae</taxon>
        <taxon>Clostridium</taxon>
    </lineage>
</organism>
<protein>
    <submittedName>
        <fullName evidence="1">Uncharacterized protein</fullName>
    </submittedName>
</protein>
<dbReference type="EMBL" id="JAFJZZ010000005">
    <property type="protein sequence ID" value="MBN7773913.1"/>
    <property type="molecule type" value="Genomic_DNA"/>
</dbReference>
<sequence length="97" mass="11616">MRKIKMVPDAPFHNNCDVTVYDVTDGNEKRRCRINIEYAEVDVRQIKQSISTKEEALDSYKNWINDLIKYNIHDDWECVEGYDRVLKIIDEKITPYF</sequence>
<dbReference type="AlphaFoldDB" id="A0A939DAX0"/>
<keyword evidence="2" id="KW-1185">Reference proteome</keyword>
<evidence type="ECO:0000313" key="1">
    <source>
        <dbReference type="EMBL" id="MBN7773913.1"/>
    </source>
</evidence>
<proteinExistence type="predicted"/>
<comment type="caution">
    <text evidence="1">The sequence shown here is derived from an EMBL/GenBank/DDBJ whole genome shotgun (WGS) entry which is preliminary data.</text>
</comment>
<reference evidence="1" key="1">
    <citation type="submission" date="2021-02" db="EMBL/GenBank/DDBJ databases">
        <title>Abyssanaerobacter marinus gen.nov., sp., nov, anaerobic bacterium isolated from the Onnuri vent field of Indian Ocean and suggestion of Mogibacteriaceae fam. nov., and proposal of reclassification of ambiguous this family's genus member.</title>
        <authorList>
            <person name="Kim Y.J."/>
            <person name="Yang J.-A."/>
        </authorList>
    </citation>
    <scope>NUCLEOTIDE SEQUENCE</scope>
    <source>
        <strain evidence="1">DSM 2634</strain>
    </source>
</reference>